<dbReference type="Gene3D" id="3.30.70.270">
    <property type="match status" value="1"/>
</dbReference>
<organism evidence="5 6">
    <name type="scientific">Comamonas terrigena</name>
    <dbReference type="NCBI Taxonomy" id="32013"/>
    <lineage>
        <taxon>Bacteria</taxon>
        <taxon>Pseudomonadati</taxon>
        <taxon>Pseudomonadota</taxon>
        <taxon>Betaproteobacteria</taxon>
        <taxon>Burkholderiales</taxon>
        <taxon>Comamonadaceae</taxon>
        <taxon>Comamonas</taxon>
    </lineage>
</organism>
<sequence>MAFYVAFGLLWFGAAEVLAPHWVDDPVALPGLLRWKTYIFVFITGLLAAWQVRRMMRAEAARVATMQEFFHIVRHAPVGIARVEPGTGHVQWANGRLCRMLGLTLQELALRDFRALAPSRDEGEAQEQMRRLLNGEIDHYQNQRTVRNAENGRSATVLCTVAVVRNNHGTPMLVHVLQDLSEIEAARQAMDYSTQQLRLALDGSGSGMWDWDMERRRYTFSDGVAAMLRYTGKDLAHDVRFKELLHPEDREQVHRAVAQALQTGALFEVTARVRCFDGEYRWFQARGTRHLDAQGRVLRFSGIFTDQTEHRREQDRLRLAATVVDNTMEGVVVTDSQSLILSVNPAFTRLLGYTEQELLGRTPRAFKSGRHGQAFYQGMWQALNQTGHWRGEIWNRRKNGDIFPERMSLSAVYDAQGAVTHYVCMFTDISEEKAQQQRLEFLAHKDPLTGLSNRSWFGQELERAVQQARQGSEQMAVLLLNLDRFKDVNDSYGHLVGDEVLKHIARQVQGALRPGDMIGRMAGDEIIVLARELHGHGDAEEIAERLIRAAAQPWHSPDGFAVVVSVSAGICMFPEHADTTASLLQGAHAAVYGAKEGRGESSAWCFYDEGMTASARERIALEAKLRLAMGLGQMQLYYQPQVDIASGRIVGAEALLRWNDPQEGFISPARFIPVAESSGLIGPLGEWVIHEACRQAQAWRMQGLPEVSVAVNVSPHQFLLTDVAGCTARALQSSGYSAQALELEITESALAERPDEALAVLRKLRELGVRLAIDDFGTGYSSLAHLKRFPIDVLKIDQGFIRDIPHNGDDMAISRAIIAMGRSLDLQVLAEGVETVQQLDFLRSNGCDAFQGYLCSKPLPAAEFAALLAGSGGTARMVGHAVQPVALTADDPGTDSL</sequence>
<dbReference type="CDD" id="cd01949">
    <property type="entry name" value="GGDEF"/>
    <property type="match status" value="1"/>
</dbReference>
<dbReference type="PROSITE" id="PS50112">
    <property type="entry name" value="PAS"/>
    <property type="match status" value="2"/>
</dbReference>
<dbReference type="STRING" id="1219032.GCA_001515545_03754"/>
<dbReference type="Gene3D" id="3.30.450.20">
    <property type="entry name" value="PAS domain"/>
    <property type="match status" value="3"/>
</dbReference>
<dbReference type="InterPro" id="IPR001610">
    <property type="entry name" value="PAC"/>
</dbReference>
<dbReference type="GeneID" id="80803315"/>
<dbReference type="InterPro" id="IPR000700">
    <property type="entry name" value="PAS-assoc_C"/>
</dbReference>
<dbReference type="SMART" id="SM00086">
    <property type="entry name" value="PAC"/>
    <property type="match status" value="2"/>
</dbReference>
<dbReference type="SUPFAM" id="SSF55073">
    <property type="entry name" value="Nucleotide cyclase"/>
    <property type="match status" value="1"/>
</dbReference>
<dbReference type="PROSITE" id="PS50883">
    <property type="entry name" value="EAL"/>
    <property type="match status" value="1"/>
</dbReference>
<evidence type="ECO:0000259" key="2">
    <source>
        <dbReference type="PROSITE" id="PS50113"/>
    </source>
</evidence>
<dbReference type="InterPro" id="IPR000160">
    <property type="entry name" value="GGDEF_dom"/>
</dbReference>
<dbReference type="PROSITE" id="PS50113">
    <property type="entry name" value="PAC"/>
    <property type="match status" value="2"/>
</dbReference>
<keyword evidence="6" id="KW-1185">Reference proteome</keyword>
<dbReference type="Proteomes" id="UP000220246">
    <property type="component" value="Unassembled WGS sequence"/>
</dbReference>
<reference evidence="6" key="1">
    <citation type="submission" date="2017-09" db="EMBL/GenBank/DDBJ databases">
        <title>FDA dAtabase for Regulatory Grade micrObial Sequences (FDA-ARGOS): Supporting development and validation of Infectious Disease Dx tests.</title>
        <authorList>
            <person name="Minogue T."/>
            <person name="Wolcott M."/>
            <person name="Wasieloski L."/>
            <person name="Aguilar W."/>
            <person name="Moore D."/>
            <person name="Tallon L."/>
            <person name="Sadzewicz L."/>
            <person name="Ott S."/>
            <person name="Zhao X."/>
            <person name="Nagaraj S."/>
            <person name="Vavikolanu K."/>
            <person name="Aluvathingal J."/>
            <person name="Nadendla S."/>
            <person name="Sichtig H."/>
        </authorList>
    </citation>
    <scope>NUCLEOTIDE SEQUENCE [LARGE SCALE GENOMIC DNA]</scope>
    <source>
        <strain evidence="6">FDAARGOS_394</strain>
    </source>
</reference>
<evidence type="ECO:0000259" key="1">
    <source>
        <dbReference type="PROSITE" id="PS50112"/>
    </source>
</evidence>
<dbReference type="Gene3D" id="3.20.20.450">
    <property type="entry name" value="EAL domain"/>
    <property type="match status" value="1"/>
</dbReference>
<dbReference type="SUPFAM" id="SSF55785">
    <property type="entry name" value="PYP-like sensor domain (PAS domain)"/>
    <property type="match status" value="3"/>
</dbReference>
<dbReference type="OrthoDB" id="9813903at2"/>
<feature type="domain" description="PAS" evidence="1">
    <location>
        <begin position="193"/>
        <end position="264"/>
    </location>
</feature>
<dbReference type="AlphaFoldDB" id="A0A2A7UQ37"/>
<dbReference type="CDD" id="cd01948">
    <property type="entry name" value="EAL"/>
    <property type="match status" value="1"/>
</dbReference>
<dbReference type="Pfam" id="PF13426">
    <property type="entry name" value="PAS_9"/>
    <property type="match status" value="1"/>
</dbReference>
<feature type="domain" description="PAC" evidence="2">
    <location>
        <begin position="267"/>
        <end position="319"/>
    </location>
</feature>
<dbReference type="SUPFAM" id="SSF141868">
    <property type="entry name" value="EAL domain-like"/>
    <property type="match status" value="1"/>
</dbReference>
<dbReference type="SMART" id="SM00052">
    <property type="entry name" value="EAL"/>
    <property type="match status" value="1"/>
</dbReference>
<dbReference type="PANTHER" id="PTHR44757:SF2">
    <property type="entry name" value="BIOFILM ARCHITECTURE MAINTENANCE PROTEIN MBAA"/>
    <property type="match status" value="1"/>
</dbReference>
<accession>A0A2A7UQ37</accession>
<protein>
    <submittedName>
        <fullName evidence="5">GGDEF domain-containing protein</fullName>
    </submittedName>
</protein>
<dbReference type="FunFam" id="3.20.20.450:FF:000001">
    <property type="entry name" value="Cyclic di-GMP phosphodiesterase yahA"/>
    <property type="match status" value="1"/>
</dbReference>
<dbReference type="InterPro" id="IPR035965">
    <property type="entry name" value="PAS-like_dom_sf"/>
</dbReference>
<dbReference type="InterPro" id="IPR035919">
    <property type="entry name" value="EAL_sf"/>
</dbReference>
<dbReference type="NCBIfam" id="TIGR00254">
    <property type="entry name" value="GGDEF"/>
    <property type="match status" value="1"/>
</dbReference>
<dbReference type="PROSITE" id="PS50887">
    <property type="entry name" value="GGDEF"/>
    <property type="match status" value="1"/>
</dbReference>
<dbReference type="InterPro" id="IPR001633">
    <property type="entry name" value="EAL_dom"/>
</dbReference>
<dbReference type="NCBIfam" id="TIGR00229">
    <property type="entry name" value="sensory_box"/>
    <property type="match status" value="3"/>
</dbReference>
<dbReference type="PANTHER" id="PTHR44757">
    <property type="entry name" value="DIGUANYLATE CYCLASE DGCP"/>
    <property type="match status" value="1"/>
</dbReference>
<dbReference type="InterPro" id="IPR013655">
    <property type="entry name" value="PAS_fold_3"/>
</dbReference>
<evidence type="ECO:0000313" key="5">
    <source>
        <dbReference type="EMBL" id="PEH87380.1"/>
    </source>
</evidence>
<dbReference type="InterPro" id="IPR052155">
    <property type="entry name" value="Biofilm_reg_signaling"/>
</dbReference>
<dbReference type="Pfam" id="PF08448">
    <property type="entry name" value="PAS_4"/>
    <property type="match status" value="1"/>
</dbReference>
<dbReference type="Pfam" id="PF00990">
    <property type="entry name" value="GGDEF"/>
    <property type="match status" value="1"/>
</dbReference>
<evidence type="ECO:0000313" key="6">
    <source>
        <dbReference type="Proteomes" id="UP000220246"/>
    </source>
</evidence>
<dbReference type="InterPro" id="IPR000014">
    <property type="entry name" value="PAS"/>
</dbReference>
<dbReference type="EMBL" id="PDEA01000001">
    <property type="protein sequence ID" value="PEH87380.1"/>
    <property type="molecule type" value="Genomic_DNA"/>
</dbReference>
<dbReference type="SMART" id="SM00267">
    <property type="entry name" value="GGDEF"/>
    <property type="match status" value="1"/>
</dbReference>
<proteinExistence type="predicted"/>
<feature type="domain" description="PAC" evidence="2">
    <location>
        <begin position="389"/>
        <end position="441"/>
    </location>
</feature>
<evidence type="ECO:0000259" key="4">
    <source>
        <dbReference type="PROSITE" id="PS50887"/>
    </source>
</evidence>
<feature type="domain" description="GGDEF" evidence="4">
    <location>
        <begin position="473"/>
        <end position="609"/>
    </location>
</feature>
<dbReference type="Pfam" id="PF08447">
    <property type="entry name" value="PAS_3"/>
    <property type="match status" value="1"/>
</dbReference>
<dbReference type="InterPro" id="IPR029787">
    <property type="entry name" value="Nucleotide_cyclase"/>
</dbReference>
<dbReference type="SMART" id="SM00091">
    <property type="entry name" value="PAS"/>
    <property type="match status" value="3"/>
</dbReference>
<dbReference type="InterPro" id="IPR043128">
    <property type="entry name" value="Rev_trsase/Diguanyl_cyclase"/>
</dbReference>
<comment type="caution">
    <text evidence="5">The sequence shown here is derived from an EMBL/GenBank/DDBJ whole genome shotgun (WGS) entry which is preliminary data.</text>
</comment>
<dbReference type="CDD" id="cd00130">
    <property type="entry name" value="PAS"/>
    <property type="match status" value="3"/>
</dbReference>
<feature type="domain" description="EAL" evidence="3">
    <location>
        <begin position="618"/>
        <end position="872"/>
    </location>
</feature>
<dbReference type="InterPro" id="IPR013656">
    <property type="entry name" value="PAS_4"/>
</dbReference>
<gene>
    <name evidence="5" type="ORF">CRM82_01005</name>
</gene>
<dbReference type="Pfam" id="PF00563">
    <property type="entry name" value="EAL"/>
    <property type="match status" value="1"/>
</dbReference>
<evidence type="ECO:0000259" key="3">
    <source>
        <dbReference type="PROSITE" id="PS50883"/>
    </source>
</evidence>
<dbReference type="RefSeq" id="WP_098065957.1">
    <property type="nucleotide sequence ID" value="NZ_PDEA01000001.1"/>
</dbReference>
<name>A0A2A7UQ37_COMTR</name>
<feature type="domain" description="PAS" evidence="1">
    <location>
        <begin position="316"/>
        <end position="362"/>
    </location>
</feature>